<dbReference type="Gene3D" id="4.10.1080.10">
    <property type="entry name" value="TSP type-3 repeat"/>
    <property type="match status" value="1"/>
</dbReference>
<dbReference type="InterPro" id="IPR028974">
    <property type="entry name" value="TSP_type-3_rpt"/>
</dbReference>
<sequence length="388" mass="43834">MTKKFLYLLVFATAWFLAYGYVALAQANDMMIDEVKYIQSSFRKKQAIIMPELVTPEIVEVPLINSQRPSLYNITDNVFEPASFMVYDVADAVSVYRATTINEYVQRDYLTQGIPWNFELPADGGDGYDNITIKPKEPAELSSIRLVVSDNSRLPREIELSGNYQGVERIIVAREDLSGDTITFPNTKLDFLTLKVYYRQPWRLSNILLSDRLIQTNYAARFLARPGVEYMFYWDQGWSLNVPVGEYPNVDGKAAYGVLGGLMNNETYQTIDKDGDGVRDATRDGQQIDNCLEVPNPDQADINANGIGDSCEDFDRDGVSNYQDNCIDKPNGNQIDTDADGVGDICDSEESRLTEKYKWLPWAGMAIAGLVLFTLFIIAAKHEFDQRK</sequence>
<dbReference type="GO" id="GO:0005509">
    <property type="term" value="F:calcium ion binding"/>
    <property type="evidence" value="ECO:0007669"/>
    <property type="project" value="InterPro"/>
</dbReference>
<evidence type="ECO:0000256" key="3">
    <source>
        <dbReference type="SAM" id="Phobius"/>
    </source>
</evidence>
<dbReference type="InterPro" id="IPR003367">
    <property type="entry name" value="Thrombospondin_3-like_rpt"/>
</dbReference>
<feature type="transmembrane region" description="Helical" evidence="3">
    <location>
        <begin position="359"/>
        <end position="380"/>
    </location>
</feature>
<keyword evidence="3" id="KW-0812">Transmembrane</keyword>
<dbReference type="PANTHER" id="PTHR10199:SF100">
    <property type="entry name" value="THROMBOSPONDIN, ISOFORM A"/>
    <property type="match status" value="1"/>
</dbReference>
<evidence type="ECO:0008006" key="6">
    <source>
        <dbReference type="Google" id="ProtNLM"/>
    </source>
</evidence>
<dbReference type="PANTHER" id="PTHR10199">
    <property type="entry name" value="THROMBOSPONDIN"/>
    <property type="match status" value="1"/>
</dbReference>
<evidence type="ECO:0000256" key="1">
    <source>
        <dbReference type="ARBA" id="ARBA00022729"/>
    </source>
</evidence>
<organism evidence="4 5">
    <name type="scientific">Candidatus Falkowbacteria bacterium CG10_big_fil_rev_8_21_14_0_10_37_14</name>
    <dbReference type="NCBI Taxonomy" id="1974561"/>
    <lineage>
        <taxon>Bacteria</taxon>
        <taxon>Candidatus Falkowiibacteriota</taxon>
    </lineage>
</organism>
<dbReference type="Proteomes" id="UP000228533">
    <property type="component" value="Unassembled WGS sequence"/>
</dbReference>
<dbReference type="SUPFAM" id="SSF103647">
    <property type="entry name" value="TSP type-3 repeat"/>
    <property type="match status" value="1"/>
</dbReference>
<evidence type="ECO:0000256" key="2">
    <source>
        <dbReference type="ARBA" id="ARBA00022837"/>
    </source>
</evidence>
<comment type="caution">
    <text evidence="4">The sequence shown here is derived from an EMBL/GenBank/DDBJ whole genome shotgun (WGS) entry which is preliminary data.</text>
</comment>
<name>A0A2M6WTH0_9BACT</name>
<keyword evidence="3" id="KW-1133">Transmembrane helix</keyword>
<dbReference type="Pfam" id="PF02412">
    <property type="entry name" value="TSP_3"/>
    <property type="match status" value="1"/>
</dbReference>
<dbReference type="AlphaFoldDB" id="A0A2M6WTH0"/>
<proteinExistence type="predicted"/>
<evidence type="ECO:0000313" key="5">
    <source>
        <dbReference type="Proteomes" id="UP000228533"/>
    </source>
</evidence>
<dbReference type="GO" id="GO:0007155">
    <property type="term" value="P:cell adhesion"/>
    <property type="evidence" value="ECO:0007669"/>
    <property type="project" value="InterPro"/>
</dbReference>
<keyword evidence="2" id="KW-0106">Calcium</keyword>
<keyword evidence="1" id="KW-0732">Signal</keyword>
<evidence type="ECO:0000313" key="4">
    <source>
        <dbReference type="EMBL" id="PIT96093.1"/>
    </source>
</evidence>
<protein>
    <recommendedName>
        <fullName evidence="6">Thrombospondin</fullName>
    </recommendedName>
</protein>
<gene>
    <name evidence="4" type="ORF">COT94_02415</name>
</gene>
<reference evidence="5" key="1">
    <citation type="submission" date="2017-09" db="EMBL/GenBank/DDBJ databases">
        <title>Depth-based differentiation of microbial function through sediment-hosted aquifers and enrichment of novel symbionts in the deep terrestrial subsurface.</title>
        <authorList>
            <person name="Probst A.J."/>
            <person name="Ladd B."/>
            <person name="Jarett J.K."/>
            <person name="Geller-Mcgrath D.E."/>
            <person name="Sieber C.M.K."/>
            <person name="Emerson J.B."/>
            <person name="Anantharaman K."/>
            <person name="Thomas B.C."/>
            <person name="Malmstrom R."/>
            <person name="Stieglmeier M."/>
            <person name="Klingl A."/>
            <person name="Woyke T."/>
            <person name="Ryan C.M."/>
            <person name="Banfield J.F."/>
        </authorList>
    </citation>
    <scope>NUCLEOTIDE SEQUENCE [LARGE SCALE GENOMIC DNA]</scope>
</reference>
<dbReference type="EMBL" id="PFAM01000013">
    <property type="protein sequence ID" value="PIT96093.1"/>
    <property type="molecule type" value="Genomic_DNA"/>
</dbReference>
<keyword evidence="3" id="KW-0472">Membrane</keyword>
<accession>A0A2M6WTH0</accession>